<dbReference type="PANTHER" id="PTHR30441:SF4">
    <property type="entry name" value="PROTEIN ASMA"/>
    <property type="match status" value="1"/>
</dbReference>
<dbReference type="InterPro" id="IPR007844">
    <property type="entry name" value="AsmA"/>
</dbReference>
<accession>A0ABT0DLJ7</accession>
<sequence>MQNLLLTIASAVILAVVAAFAAPFVVDWTQWRSVFEAQAARTIGAPVLIRGPIDASILPTPRIVLRDVSIGVDGGGTGLTVAELSGRLSLGGLLRGEVVAEHLTLLRPRARLVVDATGKVALPTGAVRPRGFSVAELSVVDGSAELIDRANGRALKLDDMDLAGDIGGAAGPMRLEGEVETGGVRRRLRLSLAGFAADGTAKGRLGVQNVGSPFSLDADGVFSLAGGKPAFRGRAALAQTNAPAGAPRGADGQPATGSPDVLKGWNLSGTVEASAQQVTASELALTLEGAQRPVELSGTARLSGGTQNQPESRLELKLAARQVDLNAMTGGAAPLAAFDALARTIAPLAGVAANGTLDLSSDTVLLSGAPLREVKAGLDWSAAGWRARDLQARLPGGTRAQLSGSLPSVTAATGDPARALFGGTVLLEAQDLPAFAAWAAPEARGLLAGLPAGGARLAADINVAAGRIALDKLDVVAGDGRFSGTAAYTLPAPGARGRIDAVLSSTDIDLDALLLTARRLVGFGLERTDLALSLSGRQVKLAGLDAAGIDLILKGGADGLGIERLAIEDFAGLTLAGSGRLAAFGEAQATGGVADGRFEAKLTGPRVDALPALARAFGLTQADAVLSRAGAALAPVDLRVVVEQKAGRTSVDASGRLGVLSGSGRVGFGADRPLDGRAQLDASDGSAVLARFGVPGLRPSLGAGRLNVEFGERLDARLTLAGASLTARGTLGSDGEGRVQPDLSIVLDGADLAALLPGIAASGARSVPAAFKGALGREGETWWLRGLAGSIAGQKLDGALAYVPGQSVELEINTPDWSAARALGLVAGAAAGSGEGWPKGRFGPPALGGLALNARLGIGRLDLLGGLSLGAAKVQARLSGGRLSVEEFSGAFAGGTLSGRFNLGREGETAQFDGRLTMAGADGTALLAAAGVKKPGVRGKVSATLDLTGRGNSPFALASQLQGQGSFAVEGLEIDYNDPTALQYVMLATDRGLPPDQARLVQMLNAGLSKGPLRLARAEASVSVVDGVARTSTARLAQGDQRFGLSGFLDIPALGFEATLEMQDVGNEGLPAAPAAAVQWRGPLAAPERRFDITALTTAINMRALDRETKRLEAEYGRTPLTNGGQTTDAPARPPMPQYAPQAVPRLPPQQPAPQQAAPRQAPATPPRAAAPQSYYGQYAPPQAVPPASSSGALAPGSLAPGSAAPPLAPPVDIPADPLRSPIMAPPLAP</sequence>
<keyword evidence="2" id="KW-0732">Signal</keyword>
<feature type="signal peptide" evidence="2">
    <location>
        <begin position="1"/>
        <end position="21"/>
    </location>
</feature>
<feature type="region of interest" description="Disordered" evidence="1">
    <location>
        <begin position="1114"/>
        <end position="1230"/>
    </location>
</feature>
<evidence type="ECO:0000256" key="2">
    <source>
        <dbReference type="SAM" id="SignalP"/>
    </source>
</evidence>
<feature type="compositionally biased region" description="Polar residues" evidence="1">
    <location>
        <begin position="1120"/>
        <end position="1129"/>
    </location>
</feature>
<feature type="domain" description="AsmA" evidence="3">
    <location>
        <begin position="7"/>
        <end position="123"/>
    </location>
</feature>
<comment type="caution">
    <text evidence="4">The sequence shown here is derived from an EMBL/GenBank/DDBJ whole genome shotgun (WGS) entry which is preliminary data.</text>
</comment>
<keyword evidence="5" id="KW-1185">Reference proteome</keyword>
<evidence type="ECO:0000259" key="3">
    <source>
        <dbReference type="Pfam" id="PF05170"/>
    </source>
</evidence>
<dbReference type="RefSeq" id="WP_247200042.1">
    <property type="nucleotide sequence ID" value="NZ_JALKCG010000002.1"/>
</dbReference>
<dbReference type="Proteomes" id="UP001202867">
    <property type="component" value="Unassembled WGS sequence"/>
</dbReference>
<dbReference type="Pfam" id="PF05170">
    <property type="entry name" value="AsmA"/>
    <property type="match status" value="1"/>
</dbReference>
<gene>
    <name evidence="4" type="ORF">MWN33_08425</name>
</gene>
<evidence type="ECO:0000313" key="4">
    <source>
        <dbReference type="EMBL" id="MCK0208054.1"/>
    </source>
</evidence>
<name>A0ABT0DLJ7_9HYPH</name>
<evidence type="ECO:0000256" key="1">
    <source>
        <dbReference type="SAM" id="MobiDB-lite"/>
    </source>
</evidence>
<dbReference type="EMBL" id="JALKCG010000002">
    <property type="protein sequence ID" value="MCK0208054.1"/>
    <property type="molecule type" value="Genomic_DNA"/>
</dbReference>
<dbReference type="PANTHER" id="PTHR30441">
    <property type="entry name" value="DUF748 DOMAIN-CONTAINING PROTEIN"/>
    <property type="match status" value="1"/>
</dbReference>
<organism evidence="4 5">
    <name type="scientific">Ancylobacter koreensis</name>
    <dbReference type="NCBI Taxonomy" id="266121"/>
    <lineage>
        <taxon>Bacteria</taxon>
        <taxon>Pseudomonadati</taxon>
        <taxon>Pseudomonadota</taxon>
        <taxon>Alphaproteobacteria</taxon>
        <taxon>Hyphomicrobiales</taxon>
        <taxon>Xanthobacteraceae</taxon>
        <taxon>Ancylobacter</taxon>
    </lineage>
</organism>
<dbReference type="InterPro" id="IPR052894">
    <property type="entry name" value="AsmA-related"/>
</dbReference>
<protein>
    <submittedName>
        <fullName evidence="4">AsmA family protein</fullName>
    </submittedName>
</protein>
<evidence type="ECO:0000313" key="5">
    <source>
        <dbReference type="Proteomes" id="UP001202867"/>
    </source>
</evidence>
<feature type="chain" id="PRO_5045169456" evidence="2">
    <location>
        <begin position="22"/>
        <end position="1230"/>
    </location>
</feature>
<proteinExistence type="predicted"/>
<reference evidence="4 5" key="1">
    <citation type="submission" date="2022-04" db="EMBL/GenBank/DDBJ databases">
        <authorList>
            <person name="Grouzdev D.S."/>
            <person name="Pantiukh K.S."/>
            <person name="Krutkina M.S."/>
        </authorList>
    </citation>
    <scope>NUCLEOTIDE SEQUENCE [LARGE SCALE GENOMIC DNA]</scope>
    <source>
        <strain evidence="4 5">Jip08</strain>
    </source>
</reference>
<feature type="compositionally biased region" description="Low complexity" evidence="1">
    <location>
        <begin position="1153"/>
        <end position="1206"/>
    </location>
</feature>
<reference evidence="5" key="2">
    <citation type="submission" date="2023-07" db="EMBL/GenBank/DDBJ databases">
        <title>Ancylobacter moscoviensis sp. nov., facultatively methylotrophic bacteria from activated sludge and the reclassification of Starkeya novella (Starkey 1934) Kelly et al. 2000 as Ancylobacter novellus comb. nov., Starkeya koreensis Im et al. 2006 as Ancylobacter koreensis comb.nov., Angulomicrobium tetraedrale Vasil'eva et al. 1986 as Ancylobacter tetraedralis comb. nov., Angulomicrobium amanitiforme Fritz et al. 2004 as Ancylobacter amanitiformis comb. nov. and Methylorhabdus multivorans Doronina et al. 1996 as Ancylobacter multivorans comb. nov. and emended description of the genus Ancylobacter.</title>
        <authorList>
            <person name="Doronina N."/>
            <person name="Chemodurova A."/>
            <person name="Grouzdev D."/>
            <person name="Koziaeva V."/>
            <person name="Shi W."/>
            <person name="Wu L."/>
            <person name="Kaparullina E."/>
        </authorList>
    </citation>
    <scope>NUCLEOTIDE SEQUENCE [LARGE SCALE GENOMIC DNA]</scope>
    <source>
        <strain evidence="5">Jip08</strain>
    </source>
</reference>